<dbReference type="STRING" id="109895.A0A507EES6"/>
<dbReference type="PANTHER" id="PTHR10653:SF0">
    <property type="entry name" value="F-ACTIN-CAPPING PROTEIN SUBUNIT ALPHA"/>
    <property type="match status" value="1"/>
</dbReference>
<dbReference type="InterPro" id="IPR017865">
    <property type="entry name" value="F-actin_cap_asu_CS"/>
</dbReference>
<comment type="similarity">
    <text evidence="1">Belongs to the F-actin-capping protein alpha subunit family.</text>
</comment>
<dbReference type="GO" id="GO:0051016">
    <property type="term" value="P:barbed-end actin filament capping"/>
    <property type="evidence" value="ECO:0007669"/>
    <property type="project" value="InterPro"/>
</dbReference>
<comment type="caution">
    <text evidence="6">The sequence shown here is derived from an EMBL/GenBank/DDBJ whole genome shotgun (WGS) entry which is preliminary data.</text>
</comment>
<dbReference type="Proteomes" id="UP000318582">
    <property type="component" value="Unassembled WGS sequence"/>
</dbReference>
<dbReference type="InterPro" id="IPR037282">
    <property type="entry name" value="CapZ_alpha/beta"/>
</dbReference>
<dbReference type="EMBL" id="QEAQ01000005">
    <property type="protein sequence ID" value="TPX61905.1"/>
    <property type="molecule type" value="Genomic_DNA"/>
</dbReference>
<organism evidence="6 7">
    <name type="scientific">Powellomyces hirtus</name>
    <dbReference type="NCBI Taxonomy" id="109895"/>
    <lineage>
        <taxon>Eukaryota</taxon>
        <taxon>Fungi</taxon>
        <taxon>Fungi incertae sedis</taxon>
        <taxon>Chytridiomycota</taxon>
        <taxon>Chytridiomycota incertae sedis</taxon>
        <taxon>Chytridiomycetes</taxon>
        <taxon>Spizellomycetales</taxon>
        <taxon>Powellomycetaceae</taxon>
        <taxon>Powellomyces</taxon>
    </lineage>
</organism>
<dbReference type="SUPFAM" id="SSF52058">
    <property type="entry name" value="L domain-like"/>
    <property type="match status" value="1"/>
</dbReference>
<dbReference type="Gene3D" id="3.30.1140.60">
    <property type="entry name" value="F-actin capping protein, alpha subunit"/>
    <property type="match status" value="1"/>
</dbReference>
<keyword evidence="7" id="KW-1185">Reference proteome</keyword>
<evidence type="ECO:0000256" key="2">
    <source>
        <dbReference type="ARBA" id="ARBA00014038"/>
    </source>
</evidence>
<dbReference type="Gene3D" id="3.80.10.10">
    <property type="entry name" value="Ribonuclease Inhibitor"/>
    <property type="match status" value="1"/>
</dbReference>
<accession>A0A507EES6</accession>
<dbReference type="Pfam" id="PF01267">
    <property type="entry name" value="F-actin_cap_A"/>
    <property type="match status" value="1"/>
</dbReference>
<evidence type="ECO:0000313" key="7">
    <source>
        <dbReference type="Proteomes" id="UP000318582"/>
    </source>
</evidence>
<gene>
    <name evidence="6" type="ORF">PhCBS80983_g00785</name>
</gene>
<keyword evidence="3" id="KW-0117">Actin capping</keyword>
<evidence type="ECO:0000256" key="5">
    <source>
        <dbReference type="ARBA" id="ARBA00025389"/>
    </source>
</evidence>
<evidence type="ECO:0000256" key="4">
    <source>
        <dbReference type="ARBA" id="ARBA00023203"/>
    </source>
</evidence>
<dbReference type="GO" id="GO:0051015">
    <property type="term" value="F:actin filament binding"/>
    <property type="evidence" value="ECO:0007669"/>
    <property type="project" value="TreeGrafter"/>
</dbReference>
<dbReference type="FunFam" id="3.90.1150.210:FF:000003">
    <property type="entry name" value="F-actin-capping protein subunit alpha"/>
    <property type="match status" value="1"/>
</dbReference>
<dbReference type="AlphaFoldDB" id="A0A507EES6"/>
<dbReference type="Gene3D" id="3.90.1150.210">
    <property type="entry name" value="F-actin capping protein, beta subunit"/>
    <property type="match status" value="1"/>
</dbReference>
<evidence type="ECO:0000256" key="1">
    <source>
        <dbReference type="ARBA" id="ARBA00010479"/>
    </source>
</evidence>
<dbReference type="SUPFAM" id="SSF90096">
    <property type="entry name" value="Subunits of heterodimeric actin filament capping protein Capz"/>
    <property type="match status" value="1"/>
</dbReference>
<reference evidence="6 7" key="1">
    <citation type="journal article" date="2019" name="Sci. Rep.">
        <title>Comparative genomics of chytrid fungi reveal insights into the obligate biotrophic and pathogenic lifestyle of Synchytrium endobioticum.</title>
        <authorList>
            <person name="van de Vossenberg B.T.L.H."/>
            <person name="Warris S."/>
            <person name="Nguyen H.D.T."/>
            <person name="van Gent-Pelzer M.P.E."/>
            <person name="Joly D.L."/>
            <person name="van de Geest H.C."/>
            <person name="Bonants P.J.M."/>
            <person name="Smith D.S."/>
            <person name="Levesque C.A."/>
            <person name="van der Lee T.A.J."/>
        </authorList>
    </citation>
    <scope>NUCLEOTIDE SEQUENCE [LARGE SCALE GENOMIC DNA]</scope>
    <source>
        <strain evidence="6 7">CBS 809.83</strain>
    </source>
</reference>
<dbReference type="InterPro" id="IPR002189">
    <property type="entry name" value="CapZ_alpha"/>
</dbReference>
<dbReference type="PRINTS" id="PR00191">
    <property type="entry name" value="FACTINCAPA"/>
</dbReference>
<dbReference type="InterPro" id="IPR042276">
    <property type="entry name" value="CapZ_alpha/beta_2"/>
</dbReference>
<dbReference type="InterPro" id="IPR042489">
    <property type="entry name" value="CapZ_alpha_1"/>
</dbReference>
<evidence type="ECO:0000256" key="3">
    <source>
        <dbReference type="ARBA" id="ARBA00022467"/>
    </source>
</evidence>
<protein>
    <recommendedName>
        <fullName evidence="2">F-actin-capping protein subunit alpha</fullName>
    </recommendedName>
</protein>
<dbReference type="PANTHER" id="PTHR10653">
    <property type="entry name" value="F-ACTIN-CAPPING PROTEIN SUBUNIT ALPHA"/>
    <property type="match status" value="1"/>
</dbReference>
<evidence type="ECO:0000313" key="6">
    <source>
        <dbReference type="EMBL" id="TPX61905.1"/>
    </source>
</evidence>
<name>A0A507EES6_9FUNG</name>
<sequence length="542" mass="60318">MEALADPLNGEVVERFASQHPDFTAEFDTPFHADREAISSHRASSGYSFQYRYDGPRHTHIRVLAVLDSCWSTEFLWRFPNLETLDLPYTGDYLAELPIKLAHLQSLVTIGTGGISHTHDCEALSAFRKPSRLSIRGRSSFQTADGLEGGTALRELEFVGCGQLMHTQAFLALFATAANLTVLFVTGSRKLRLPDELRPPASLTKLTLIVCKASLQRQLFLLCRNLRCFSARNATITDTDDVFGDLAELHTLVLDNSQIQTASFKTNPEAVRFVPSLHIVASFLKDSPPGEINDVFNDVRVLMDDEALLENGVVSFFEDYNVEQFTTVVPPGKDYKVILSASNRTEEADRFVDPRGSISFAVDHIRQTTSDPQPIEPNAETEPFRHALDEAATKYVSDHYPEGAVTVYGDLGFAIVGNKYNPNSFWNGRWRSQWSAPNAQNEIKGTLTVNVHYYEDGNVQLTASKEIVVVVPPSNDPAAYAQTTFRQITKAEGEFQAALCEKLADLADTIFKTLRRALPITRNKINWDSIATYKIGSELSAK</sequence>
<dbReference type="GO" id="GO:0008290">
    <property type="term" value="C:F-actin capping protein complex"/>
    <property type="evidence" value="ECO:0007669"/>
    <property type="project" value="InterPro"/>
</dbReference>
<dbReference type="InterPro" id="IPR032675">
    <property type="entry name" value="LRR_dom_sf"/>
</dbReference>
<dbReference type="GO" id="GO:0030036">
    <property type="term" value="P:actin cytoskeleton organization"/>
    <property type="evidence" value="ECO:0007669"/>
    <property type="project" value="TreeGrafter"/>
</dbReference>
<dbReference type="GO" id="GO:0030863">
    <property type="term" value="C:cortical cytoskeleton"/>
    <property type="evidence" value="ECO:0007669"/>
    <property type="project" value="TreeGrafter"/>
</dbReference>
<proteinExistence type="inferred from homology"/>
<dbReference type="PROSITE" id="PS00748">
    <property type="entry name" value="F_ACTIN_CAPPING_A_1"/>
    <property type="match status" value="1"/>
</dbReference>
<keyword evidence="4" id="KW-0009">Actin-binding</keyword>
<comment type="function">
    <text evidence="5">F-actin-capping proteins bind in a Ca(2+)-independent manner to the fast growing ends of actin filaments (barbed end) thereby blocking the exchange of subunits at these ends. Unlike other capping proteins (such as gelsolin and severin), these proteins do not sever actin filaments.</text>
</comment>
<dbReference type="PROSITE" id="PS00749">
    <property type="entry name" value="F_ACTIN_CAPPING_A_2"/>
    <property type="match status" value="1"/>
</dbReference>